<organism evidence="2 3">
    <name type="scientific">Hevea brasiliensis</name>
    <name type="common">Para rubber tree</name>
    <name type="synonym">Siphonia brasiliensis</name>
    <dbReference type="NCBI Taxonomy" id="3981"/>
    <lineage>
        <taxon>Eukaryota</taxon>
        <taxon>Viridiplantae</taxon>
        <taxon>Streptophyta</taxon>
        <taxon>Embryophyta</taxon>
        <taxon>Tracheophyta</taxon>
        <taxon>Spermatophyta</taxon>
        <taxon>Magnoliopsida</taxon>
        <taxon>eudicotyledons</taxon>
        <taxon>Gunneridae</taxon>
        <taxon>Pentapetalae</taxon>
        <taxon>rosids</taxon>
        <taxon>fabids</taxon>
        <taxon>Malpighiales</taxon>
        <taxon>Euphorbiaceae</taxon>
        <taxon>Crotonoideae</taxon>
        <taxon>Micrandreae</taxon>
        <taxon>Hevea</taxon>
    </lineage>
</organism>
<comment type="caution">
    <text evidence="2">The sequence shown here is derived from an EMBL/GenBank/DDBJ whole genome shotgun (WGS) entry which is preliminary data.</text>
</comment>
<evidence type="ECO:0000313" key="3">
    <source>
        <dbReference type="Proteomes" id="UP000467840"/>
    </source>
</evidence>
<proteinExistence type="predicted"/>
<dbReference type="AlphaFoldDB" id="A0A6A6LB55"/>
<feature type="transmembrane region" description="Helical" evidence="1">
    <location>
        <begin position="36"/>
        <end position="57"/>
    </location>
</feature>
<name>A0A6A6LB55_HEVBR</name>
<accession>A0A6A6LB55</accession>
<dbReference type="PANTHER" id="PTHR35102">
    <property type="entry name" value="E3 UBIQUITIN-PROTEIN LIGASE"/>
    <property type="match status" value="1"/>
</dbReference>
<sequence length="96" mass="10531">MMENHFLHHPKIHPLRGEIVFANHKSLIRGIELKQLAFSAALGITIGIFPICGVTVLLCGMAIALLGSLCHAPTVLLANFVATPIELRINVMFYKI</sequence>
<keyword evidence="1" id="KW-0812">Transmembrane</keyword>
<dbReference type="Proteomes" id="UP000467840">
    <property type="component" value="Chromosome 18"/>
</dbReference>
<evidence type="ECO:0008006" key="4">
    <source>
        <dbReference type="Google" id="ProtNLM"/>
    </source>
</evidence>
<gene>
    <name evidence="2" type="ORF">GH714_020080</name>
</gene>
<evidence type="ECO:0000313" key="2">
    <source>
        <dbReference type="EMBL" id="KAF2297256.1"/>
    </source>
</evidence>
<dbReference type="EMBL" id="JAAGAX010000012">
    <property type="protein sequence ID" value="KAF2297256.1"/>
    <property type="molecule type" value="Genomic_DNA"/>
</dbReference>
<feature type="transmembrane region" description="Helical" evidence="1">
    <location>
        <begin position="63"/>
        <end position="82"/>
    </location>
</feature>
<protein>
    <recommendedName>
        <fullName evidence="4">DUF2062 domain-containing protein</fullName>
    </recommendedName>
</protein>
<keyword evidence="1" id="KW-0472">Membrane</keyword>
<keyword evidence="3" id="KW-1185">Reference proteome</keyword>
<reference evidence="2 3" key="1">
    <citation type="journal article" date="2020" name="Mol. Plant">
        <title>The Chromosome-Based Rubber Tree Genome Provides New Insights into Spurge Genome Evolution and Rubber Biosynthesis.</title>
        <authorList>
            <person name="Liu J."/>
            <person name="Shi C."/>
            <person name="Shi C.C."/>
            <person name="Li W."/>
            <person name="Zhang Q.J."/>
            <person name="Zhang Y."/>
            <person name="Li K."/>
            <person name="Lu H.F."/>
            <person name="Shi C."/>
            <person name="Zhu S.T."/>
            <person name="Xiao Z.Y."/>
            <person name="Nan H."/>
            <person name="Yue Y."/>
            <person name="Zhu X.G."/>
            <person name="Wu Y."/>
            <person name="Hong X.N."/>
            <person name="Fan G.Y."/>
            <person name="Tong Y."/>
            <person name="Zhang D."/>
            <person name="Mao C.L."/>
            <person name="Liu Y.L."/>
            <person name="Hao S.J."/>
            <person name="Liu W.Q."/>
            <person name="Lv M.Q."/>
            <person name="Zhang H.B."/>
            <person name="Liu Y."/>
            <person name="Hu-Tang G.R."/>
            <person name="Wang J.P."/>
            <person name="Wang J.H."/>
            <person name="Sun Y.H."/>
            <person name="Ni S.B."/>
            <person name="Chen W.B."/>
            <person name="Zhang X.C."/>
            <person name="Jiao Y.N."/>
            <person name="Eichler E.E."/>
            <person name="Li G.H."/>
            <person name="Liu X."/>
            <person name="Gao L.Z."/>
        </authorList>
    </citation>
    <scope>NUCLEOTIDE SEQUENCE [LARGE SCALE GENOMIC DNA]</scope>
    <source>
        <strain evidence="3">cv. GT1</strain>
        <tissue evidence="2">Leaf</tissue>
    </source>
</reference>
<keyword evidence="1" id="KW-1133">Transmembrane helix</keyword>
<evidence type="ECO:0000256" key="1">
    <source>
        <dbReference type="SAM" id="Phobius"/>
    </source>
</evidence>
<dbReference type="PANTHER" id="PTHR35102:SF1">
    <property type="entry name" value="E3 UBIQUITIN-PROTEIN LIGASE"/>
    <property type="match status" value="1"/>
</dbReference>